<dbReference type="SUPFAM" id="SSF55021">
    <property type="entry name" value="ACT-like"/>
    <property type="match status" value="1"/>
</dbReference>
<gene>
    <name evidence="2" type="ORF">EV664_101614</name>
</gene>
<evidence type="ECO:0000259" key="1">
    <source>
        <dbReference type="PROSITE" id="PS51671"/>
    </source>
</evidence>
<dbReference type="PROSITE" id="PS51671">
    <property type="entry name" value="ACT"/>
    <property type="match status" value="1"/>
</dbReference>
<organism evidence="2 3">
    <name type="scientific">Stakelama pacifica</name>
    <dbReference type="NCBI Taxonomy" id="517720"/>
    <lineage>
        <taxon>Bacteria</taxon>
        <taxon>Pseudomonadati</taxon>
        <taxon>Pseudomonadota</taxon>
        <taxon>Alphaproteobacteria</taxon>
        <taxon>Sphingomonadales</taxon>
        <taxon>Sphingomonadaceae</taxon>
        <taxon>Stakelama</taxon>
    </lineage>
</organism>
<dbReference type="EMBL" id="SNWD01000001">
    <property type="protein sequence ID" value="TDN87035.1"/>
    <property type="molecule type" value="Genomic_DNA"/>
</dbReference>
<dbReference type="InterPro" id="IPR045865">
    <property type="entry name" value="ACT-like_dom_sf"/>
</dbReference>
<feature type="domain" description="ACT" evidence="1">
    <location>
        <begin position="6"/>
        <end position="82"/>
    </location>
</feature>
<dbReference type="InterPro" id="IPR002912">
    <property type="entry name" value="ACT_dom"/>
</dbReference>
<keyword evidence="3" id="KW-1185">Reference proteome</keyword>
<evidence type="ECO:0000313" key="3">
    <source>
        <dbReference type="Proteomes" id="UP000295493"/>
    </source>
</evidence>
<evidence type="ECO:0000313" key="2">
    <source>
        <dbReference type="EMBL" id="TDN87035.1"/>
    </source>
</evidence>
<dbReference type="RefSeq" id="WP_133494163.1">
    <property type="nucleotide sequence ID" value="NZ_BMLU01000001.1"/>
</dbReference>
<dbReference type="AlphaFoldDB" id="A0A4R6G0P7"/>
<reference evidence="2 3" key="1">
    <citation type="submission" date="2019-03" db="EMBL/GenBank/DDBJ databases">
        <title>Genomic Encyclopedia of Type Strains, Phase IV (KMG-IV): sequencing the most valuable type-strain genomes for metagenomic binning, comparative biology and taxonomic classification.</title>
        <authorList>
            <person name="Goeker M."/>
        </authorList>
    </citation>
    <scope>NUCLEOTIDE SEQUENCE [LARGE SCALE GENOMIC DNA]</scope>
    <source>
        <strain evidence="2 3">DSM 25059</strain>
    </source>
</reference>
<protein>
    <submittedName>
        <fullName evidence="2">ACT domain-containing protein</fullName>
    </submittedName>
</protein>
<dbReference type="Gene3D" id="3.30.70.260">
    <property type="match status" value="1"/>
</dbReference>
<dbReference type="Proteomes" id="UP000295493">
    <property type="component" value="Unassembled WGS sequence"/>
</dbReference>
<comment type="caution">
    <text evidence="2">The sequence shown here is derived from an EMBL/GenBank/DDBJ whole genome shotgun (WGS) entry which is preliminary data.</text>
</comment>
<proteinExistence type="predicted"/>
<name>A0A4R6G0P7_9SPHN</name>
<accession>A0A4R6G0P7</accession>
<sequence>MSGTFLLRVEAESDAGLLARLVGLIAQRDMEILALDLRRWRQDVSEIRLTLMSPDAHMVDILVAKVEQMIGIYAAGVERSALAA</sequence>